<keyword evidence="5 13" id="KW-0812">Transmembrane</keyword>
<dbReference type="Gene3D" id="2.160.20.80">
    <property type="entry name" value="E3 ubiquitin-protein ligase SopA"/>
    <property type="match status" value="1"/>
</dbReference>
<evidence type="ECO:0000256" key="13">
    <source>
        <dbReference type="SAM" id="Phobius"/>
    </source>
</evidence>
<feature type="transmembrane region" description="Helical" evidence="13">
    <location>
        <begin position="684"/>
        <end position="703"/>
    </location>
</feature>
<evidence type="ECO:0000313" key="16">
    <source>
        <dbReference type="Proteomes" id="UP001219934"/>
    </source>
</evidence>
<dbReference type="FunFam" id="2.160.20.80:FF:000001">
    <property type="entry name" value="Synaptic vesicle glycoprotein 2A"/>
    <property type="match status" value="1"/>
</dbReference>
<dbReference type="InterPro" id="IPR022308">
    <property type="entry name" value="SV2"/>
</dbReference>
<feature type="compositionally biased region" description="Basic and acidic residues" evidence="12">
    <location>
        <begin position="35"/>
        <end position="53"/>
    </location>
</feature>
<dbReference type="Gene3D" id="1.20.1250.20">
    <property type="entry name" value="MFS general substrate transporter like domains"/>
    <property type="match status" value="1"/>
</dbReference>
<reference evidence="15" key="1">
    <citation type="submission" date="2022-11" db="EMBL/GenBank/DDBJ databases">
        <title>Chromosome-level genome of Pogonophryne albipinna.</title>
        <authorList>
            <person name="Jo E."/>
        </authorList>
    </citation>
    <scope>NUCLEOTIDE SEQUENCE</scope>
    <source>
        <strain evidence="15">SGF0006</strain>
        <tissue evidence="15">Muscle</tissue>
    </source>
</reference>
<keyword evidence="11" id="KW-0968">Cytoplasmic vesicle</keyword>
<dbReference type="GO" id="GO:0030672">
    <property type="term" value="C:synaptic vesicle membrane"/>
    <property type="evidence" value="ECO:0007669"/>
    <property type="project" value="UniProtKB-SubCell"/>
</dbReference>
<feature type="transmembrane region" description="Helical" evidence="13">
    <location>
        <begin position="654"/>
        <end position="677"/>
    </location>
</feature>
<dbReference type="InterPro" id="IPR055415">
    <property type="entry name" value="LD_SV2"/>
</dbReference>
<dbReference type="GO" id="GO:0006836">
    <property type="term" value="P:neurotransmitter transport"/>
    <property type="evidence" value="ECO:0007669"/>
    <property type="project" value="UniProtKB-KW"/>
</dbReference>
<evidence type="ECO:0000256" key="1">
    <source>
        <dbReference type="ARBA" id="ARBA00004644"/>
    </source>
</evidence>
<evidence type="ECO:0000256" key="4">
    <source>
        <dbReference type="ARBA" id="ARBA00022553"/>
    </source>
</evidence>
<evidence type="ECO:0000256" key="7">
    <source>
        <dbReference type="ARBA" id="ARBA00022989"/>
    </source>
</evidence>
<dbReference type="Proteomes" id="UP001219934">
    <property type="component" value="Unassembled WGS sequence"/>
</dbReference>
<dbReference type="PANTHER" id="PTHR23511">
    <property type="entry name" value="SYNAPTIC VESICLE GLYCOPROTEIN 2"/>
    <property type="match status" value="1"/>
</dbReference>
<gene>
    <name evidence="15" type="ORF">JOQ06_025081</name>
</gene>
<evidence type="ECO:0000256" key="8">
    <source>
        <dbReference type="ARBA" id="ARBA00023018"/>
    </source>
</evidence>
<comment type="similarity">
    <text evidence="2">Belongs to the major facilitator superfamily.</text>
</comment>
<feature type="transmembrane region" description="Helical" evidence="13">
    <location>
        <begin position="353"/>
        <end position="375"/>
    </location>
</feature>
<evidence type="ECO:0000256" key="12">
    <source>
        <dbReference type="SAM" id="MobiDB-lite"/>
    </source>
</evidence>
<name>A0AAD6FEB5_9TELE</name>
<evidence type="ECO:0000256" key="10">
    <source>
        <dbReference type="ARBA" id="ARBA00023180"/>
    </source>
</evidence>
<proteinExistence type="inferred from homology"/>
<accession>A0AAD6FEB5</accession>
<dbReference type="SUPFAM" id="SSF141571">
    <property type="entry name" value="Pentapeptide repeat-like"/>
    <property type="match status" value="1"/>
</dbReference>
<dbReference type="InterPro" id="IPR036259">
    <property type="entry name" value="MFS_trans_sf"/>
</dbReference>
<evidence type="ECO:0000259" key="14">
    <source>
        <dbReference type="PROSITE" id="PS50850"/>
    </source>
</evidence>
<dbReference type="InterPro" id="IPR020846">
    <property type="entry name" value="MFS_dom"/>
</dbReference>
<evidence type="ECO:0000256" key="9">
    <source>
        <dbReference type="ARBA" id="ARBA00023136"/>
    </source>
</evidence>
<evidence type="ECO:0000256" key="6">
    <source>
        <dbReference type="ARBA" id="ARBA00022775"/>
    </source>
</evidence>
<dbReference type="InterPro" id="IPR005828">
    <property type="entry name" value="MFS_sugar_transport-like"/>
</dbReference>
<keyword evidence="16" id="KW-1185">Reference proteome</keyword>
<organism evidence="15 16">
    <name type="scientific">Pogonophryne albipinna</name>
    <dbReference type="NCBI Taxonomy" id="1090488"/>
    <lineage>
        <taxon>Eukaryota</taxon>
        <taxon>Metazoa</taxon>
        <taxon>Chordata</taxon>
        <taxon>Craniata</taxon>
        <taxon>Vertebrata</taxon>
        <taxon>Euteleostomi</taxon>
        <taxon>Actinopterygii</taxon>
        <taxon>Neopterygii</taxon>
        <taxon>Teleostei</taxon>
        <taxon>Neoteleostei</taxon>
        <taxon>Acanthomorphata</taxon>
        <taxon>Eupercaria</taxon>
        <taxon>Perciformes</taxon>
        <taxon>Notothenioidei</taxon>
        <taxon>Pogonophryne</taxon>
    </lineage>
</organism>
<dbReference type="Pfam" id="PF23894">
    <property type="entry name" value="LD_SV2"/>
    <property type="match status" value="1"/>
</dbReference>
<feature type="transmembrane region" description="Helical" evidence="13">
    <location>
        <begin position="743"/>
        <end position="766"/>
    </location>
</feature>
<dbReference type="Pfam" id="PF00083">
    <property type="entry name" value="Sugar_tr"/>
    <property type="match status" value="1"/>
</dbReference>
<evidence type="ECO:0000256" key="2">
    <source>
        <dbReference type="ARBA" id="ARBA00008335"/>
    </source>
</evidence>
<keyword evidence="7 13" id="KW-1133">Transmembrane helix</keyword>
<dbReference type="PANTHER" id="PTHR23511:SF11">
    <property type="entry name" value="SYNAPTIC VESICLE GLYCOPROTEIN 2A"/>
    <property type="match status" value="1"/>
</dbReference>
<feature type="transmembrane region" description="Helical" evidence="13">
    <location>
        <begin position="269"/>
        <end position="286"/>
    </location>
</feature>
<feature type="domain" description="Major facilitator superfamily (MFS) profile" evidence="14">
    <location>
        <begin position="207"/>
        <end position="796"/>
    </location>
</feature>
<feature type="transmembrane region" description="Helical" evidence="13">
    <location>
        <begin position="507"/>
        <end position="527"/>
    </location>
</feature>
<feature type="transmembrane region" description="Helical" evidence="13">
    <location>
        <begin position="295"/>
        <end position="316"/>
    </location>
</feature>
<dbReference type="GO" id="GO:0007268">
    <property type="term" value="P:chemical synaptic transmission"/>
    <property type="evidence" value="ECO:0007669"/>
    <property type="project" value="InterPro"/>
</dbReference>
<evidence type="ECO:0000256" key="3">
    <source>
        <dbReference type="ARBA" id="ARBA00022448"/>
    </source>
</evidence>
<keyword evidence="8" id="KW-0770">Synapse</keyword>
<keyword evidence="3" id="KW-0813">Transport</keyword>
<protein>
    <recommendedName>
        <fullName evidence="14">Major facilitator superfamily (MFS) profile domain-containing protein</fullName>
    </recommendedName>
</protein>
<keyword evidence="9 13" id="KW-0472">Membrane</keyword>
<dbReference type="NCBIfam" id="TIGR01299">
    <property type="entry name" value="synapt_SV2"/>
    <property type="match status" value="1"/>
</dbReference>
<dbReference type="AlphaFoldDB" id="A0AAD6FEB5"/>
<dbReference type="InterPro" id="IPR011701">
    <property type="entry name" value="MFS"/>
</dbReference>
<feature type="transmembrane region" description="Helical" evidence="13">
    <location>
        <begin position="395"/>
        <end position="414"/>
    </location>
</feature>
<keyword evidence="4" id="KW-0597">Phosphoprotein</keyword>
<feature type="transmembrane region" description="Helical" evidence="13">
    <location>
        <begin position="709"/>
        <end position="731"/>
    </location>
</feature>
<comment type="caution">
    <text evidence="15">The sequence shown here is derived from an EMBL/GenBank/DDBJ whole genome shotgun (WGS) entry which is preliminary data.</text>
</comment>
<evidence type="ECO:0000256" key="5">
    <source>
        <dbReference type="ARBA" id="ARBA00022692"/>
    </source>
</evidence>
<dbReference type="PROSITE" id="PS50850">
    <property type="entry name" value="MFS"/>
    <property type="match status" value="1"/>
</dbReference>
<feature type="transmembrane region" description="Helical" evidence="13">
    <location>
        <begin position="322"/>
        <end position="341"/>
    </location>
</feature>
<dbReference type="GO" id="GO:0022857">
    <property type="term" value="F:transmembrane transporter activity"/>
    <property type="evidence" value="ECO:0007669"/>
    <property type="project" value="InterPro"/>
</dbReference>
<feature type="region of interest" description="Disordered" evidence="12">
    <location>
        <begin position="26"/>
        <end position="96"/>
    </location>
</feature>
<feature type="transmembrane region" description="Helical" evidence="13">
    <location>
        <begin position="772"/>
        <end position="790"/>
    </location>
</feature>
<feature type="transmembrane region" description="Helical" evidence="13">
    <location>
        <begin position="140"/>
        <end position="164"/>
    </location>
</feature>
<dbReference type="FunFam" id="1.20.1250.20:FF:000009">
    <property type="entry name" value="Synaptic vesicle glycoprotein 2A"/>
    <property type="match status" value="1"/>
</dbReference>
<dbReference type="EMBL" id="JAPTMU010000015">
    <property type="protein sequence ID" value="KAJ4930773.1"/>
    <property type="molecule type" value="Genomic_DNA"/>
</dbReference>
<dbReference type="Pfam" id="PF07690">
    <property type="entry name" value="MFS_1"/>
    <property type="match status" value="1"/>
</dbReference>
<keyword evidence="10" id="KW-0325">Glycoprotein</keyword>
<feature type="compositionally biased region" description="Basic and acidic residues" evidence="12">
    <location>
        <begin position="70"/>
        <end position="91"/>
    </location>
</feature>
<evidence type="ECO:0000256" key="11">
    <source>
        <dbReference type="ARBA" id="ARBA00023329"/>
    </source>
</evidence>
<sequence length="801" mass="90258">MEDDGRYRDGRSDFVRGAKDIAKVAKKQVGKKMGRGADKVADEYTKRSYKRFEEEDDDDDYGGMPASNDDGYHRNDSRANDDEGHSDSTEGHDEDDEIYEGEYQGIPRAESGKAGGVDGVEAAQTQFRDLSECGHGKFQWTLYFALGLALMADGVEIFVVGFVLPSAEKDMLVGEKHPHDKYVRKGLAVKGKADWPLMRDCILLGPQLIQSALCALAERENRLLIVPPPLPHSSNPIGCRVVIPIEWRHKLHLKGCCFEEKNKLQEAGLIVYLGMMVGAFVWGGLADRIGRRQTLLISLSINSVFAFFSSFMQGYVSFLFCRLASGVGIGGSIPIVFSYYSEFLAQEKRGEHLSWLCMFWMIGGIYASAMAWAIIPHYGWSFQMGSAYQFHSWRVFVLVCAFPAVAAISALTIMPESPRFYLENGKHDEAWMILKQVHDTNMKAKGYPERVFSVTTIKTVKQMDDLVTLGDGAAWHQKWRIKLTSLFHQVWSNFLTVFSPEYRRTTYMMMAVWFSMSFSYYGLTVWFPDMIKYLQKQDYASRTKFFAKEKIEHVTFNFTLENQVHRQGEYFNDKFMNLKMRSMVFEDSLFEECYFEDITSSNTFFKNCTFIATLFYNTDLFKYRLVNSKLINSTFLHNKEGCLLSDVSDENNAYMVYFVSFLGTLAVLPGNIVSALLMDKIGRLRMLAGSSVISCISCFFLSFGNSESAMIALLCLFGGISIASWNALDVLTVELYPSDKRCTAFGFLNALCKLAAILGISIFTSFVGITKAVPIIFASGALAAGSFLALKLPETRGQVLQ</sequence>
<dbReference type="GO" id="GO:0043005">
    <property type="term" value="C:neuron projection"/>
    <property type="evidence" value="ECO:0007669"/>
    <property type="project" value="TreeGrafter"/>
</dbReference>
<keyword evidence="6" id="KW-0532">Neurotransmitter transport</keyword>
<dbReference type="SUPFAM" id="SSF103473">
    <property type="entry name" value="MFS general substrate transporter"/>
    <property type="match status" value="2"/>
</dbReference>
<dbReference type="FunFam" id="1.20.1250.20:FF:000014">
    <property type="entry name" value="synaptic vesicle glycoprotein 2A"/>
    <property type="match status" value="1"/>
</dbReference>
<comment type="subcellular location">
    <subcellularLocation>
        <location evidence="1">Cytoplasmic vesicle</location>
        <location evidence="1">Secretory vesicle</location>
        <location evidence="1">Synaptic vesicle membrane</location>
        <topology evidence="1">Multi-pass membrane protein</topology>
    </subcellularLocation>
</comment>
<evidence type="ECO:0000313" key="15">
    <source>
        <dbReference type="EMBL" id="KAJ4930773.1"/>
    </source>
</evidence>